<reference evidence="3" key="1">
    <citation type="submission" date="2021-06" db="EMBL/GenBank/DDBJ databases">
        <authorList>
            <person name="Kallberg Y."/>
            <person name="Tangrot J."/>
            <person name="Rosling A."/>
        </authorList>
    </citation>
    <scope>NUCLEOTIDE SEQUENCE</scope>
    <source>
        <strain evidence="3">FL966</strain>
    </source>
</reference>
<evidence type="ECO:0000256" key="1">
    <source>
        <dbReference type="SAM" id="MobiDB-lite"/>
    </source>
</evidence>
<dbReference type="OrthoDB" id="2138648at2759"/>
<feature type="compositionally biased region" description="Basic and acidic residues" evidence="1">
    <location>
        <begin position="38"/>
        <end position="48"/>
    </location>
</feature>
<dbReference type="Proteomes" id="UP000789759">
    <property type="component" value="Unassembled WGS sequence"/>
</dbReference>
<dbReference type="Gene3D" id="2.30.30.1060">
    <property type="match status" value="1"/>
</dbReference>
<feature type="compositionally biased region" description="Basic and acidic residues" evidence="1">
    <location>
        <begin position="73"/>
        <end position="83"/>
    </location>
</feature>
<evidence type="ECO:0000313" key="3">
    <source>
        <dbReference type="EMBL" id="CAG8609741.1"/>
    </source>
</evidence>
<organism evidence="3 4">
    <name type="scientific">Cetraspora pellucida</name>
    <dbReference type="NCBI Taxonomy" id="1433469"/>
    <lineage>
        <taxon>Eukaryota</taxon>
        <taxon>Fungi</taxon>
        <taxon>Fungi incertae sedis</taxon>
        <taxon>Mucoromycota</taxon>
        <taxon>Glomeromycotina</taxon>
        <taxon>Glomeromycetes</taxon>
        <taxon>Diversisporales</taxon>
        <taxon>Gigasporaceae</taxon>
        <taxon>Cetraspora</taxon>
    </lineage>
</organism>
<dbReference type="InterPro" id="IPR021331">
    <property type="entry name" value="Hva1_TUDOR"/>
</dbReference>
<dbReference type="Pfam" id="PF11160">
    <property type="entry name" value="Hva1_TUDOR"/>
    <property type="match status" value="1"/>
</dbReference>
<feature type="compositionally biased region" description="Basic and acidic residues" evidence="1">
    <location>
        <begin position="56"/>
        <end position="66"/>
    </location>
</feature>
<keyword evidence="4" id="KW-1185">Reference proteome</keyword>
<sequence>MASKEFSALEEKDIQPGDYVSTPFRGGTRQGYTKKIVKTNEEAKENPIVKRPPKVIFDDQHGHEVAHNPSTLSKDESKGKRDE</sequence>
<feature type="domain" description="Hypervirulence associated protein TUDOR" evidence="2">
    <location>
        <begin position="17"/>
        <end position="72"/>
    </location>
</feature>
<accession>A0A9N9CPX1</accession>
<proteinExistence type="predicted"/>
<feature type="region of interest" description="Disordered" evidence="1">
    <location>
        <begin position="1"/>
        <end position="83"/>
    </location>
</feature>
<gene>
    <name evidence="3" type="ORF">CPELLU_LOCUS7394</name>
</gene>
<protein>
    <submittedName>
        <fullName evidence="3">12573_t:CDS:1</fullName>
    </submittedName>
</protein>
<evidence type="ECO:0000313" key="4">
    <source>
        <dbReference type="Proteomes" id="UP000789759"/>
    </source>
</evidence>
<dbReference type="AlphaFoldDB" id="A0A9N9CPX1"/>
<comment type="caution">
    <text evidence="3">The sequence shown here is derived from an EMBL/GenBank/DDBJ whole genome shotgun (WGS) entry which is preliminary data.</text>
</comment>
<name>A0A9N9CPX1_9GLOM</name>
<dbReference type="EMBL" id="CAJVQA010004940">
    <property type="protein sequence ID" value="CAG8609741.1"/>
    <property type="molecule type" value="Genomic_DNA"/>
</dbReference>
<evidence type="ECO:0000259" key="2">
    <source>
        <dbReference type="Pfam" id="PF11160"/>
    </source>
</evidence>